<dbReference type="InterPro" id="IPR023298">
    <property type="entry name" value="ATPase_P-typ_TM_dom_sf"/>
</dbReference>
<dbReference type="Proteomes" id="UP001432322">
    <property type="component" value="Unassembled WGS sequence"/>
</dbReference>
<sequence>MLSELAERVETPTTVIGVTAVEDKLQEHVGRSITALRQAKIQVWVLTGDKKETAEGVATACGLFKDTPVHFEDESEEKYHGCDVVIAPDQVSEMCESSSTALDRLDGCCSVLCYRLTPAQKAEIVKAVKRRGGVVAAIGDGANDVPMIQAAHVGIGISGNEGAQASMAADFVLAQFSFVSRLIIVHGHWNFSRIANVMLFFFYKNIQNVMISFFTQTTNGWSCGFPINMTYSVIYPIIFTSLQPIIFGVMDQDKKEKELIEDPSLYEAGRDGELYNVKLFLANVLDAVFQAAICYICIHYLTIDTHHSVPYFGFGLASVMFSCNMAHLLLATHCIVNILL</sequence>
<dbReference type="PRINTS" id="PR00119">
    <property type="entry name" value="CATATPASE"/>
</dbReference>
<feature type="transmembrane region" description="Helical" evidence="7">
    <location>
        <begin position="280"/>
        <end position="302"/>
    </location>
</feature>
<keyword evidence="3" id="KW-0479">Metal-binding</keyword>
<dbReference type="Pfam" id="PF16212">
    <property type="entry name" value="PhoLip_ATPase_C"/>
    <property type="match status" value="1"/>
</dbReference>
<dbReference type="Pfam" id="PF00702">
    <property type="entry name" value="Hydrolase"/>
    <property type="match status" value="1"/>
</dbReference>
<feature type="transmembrane region" description="Helical" evidence="7">
    <location>
        <begin position="233"/>
        <end position="250"/>
    </location>
</feature>
<evidence type="ECO:0000313" key="9">
    <source>
        <dbReference type="EMBL" id="GMT21987.1"/>
    </source>
</evidence>
<comment type="caution">
    <text evidence="9">The sequence shown here is derived from an EMBL/GenBank/DDBJ whole genome shotgun (WGS) entry which is preliminary data.</text>
</comment>
<dbReference type="InterPro" id="IPR032630">
    <property type="entry name" value="P_typ_ATPase_c"/>
</dbReference>
<evidence type="ECO:0000259" key="8">
    <source>
        <dbReference type="Pfam" id="PF16212"/>
    </source>
</evidence>
<dbReference type="GO" id="GO:0045332">
    <property type="term" value="P:phospholipid translocation"/>
    <property type="evidence" value="ECO:0007669"/>
    <property type="project" value="TreeGrafter"/>
</dbReference>
<dbReference type="SUPFAM" id="SSF81665">
    <property type="entry name" value="Calcium ATPase, transmembrane domain M"/>
    <property type="match status" value="1"/>
</dbReference>
<protein>
    <recommendedName>
        <fullName evidence="8">P-type ATPase C-terminal domain-containing protein</fullName>
    </recommendedName>
</protein>
<name>A0AAV5VVI5_9BILA</name>
<evidence type="ECO:0000256" key="3">
    <source>
        <dbReference type="ARBA" id="ARBA00022723"/>
    </source>
</evidence>
<dbReference type="Gene3D" id="3.40.50.1000">
    <property type="entry name" value="HAD superfamily/HAD-like"/>
    <property type="match status" value="1"/>
</dbReference>
<reference evidence="9" key="1">
    <citation type="submission" date="2023-10" db="EMBL/GenBank/DDBJ databases">
        <title>Genome assembly of Pristionchus species.</title>
        <authorList>
            <person name="Yoshida K."/>
            <person name="Sommer R.J."/>
        </authorList>
    </citation>
    <scope>NUCLEOTIDE SEQUENCE</scope>
    <source>
        <strain evidence="9">RS5133</strain>
    </source>
</reference>
<feature type="non-terminal residue" evidence="9">
    <location>
        <position position="340"/>
    </location>
</feature>
<dbReference type="PANTHER" id="PTHR24092">
    <property type="entry name" value="PROBABLE PHOSPHOLIPID-TRANSPORTING ATPASE"/>
    <property type="match status" value="1"/>
</dbReference>
<dbReference type="GO" id="GO:0005886">
    <property type="term" value="C:plasma membrane"/>
    <property type="evidence" value="ECO:0007669"/>
    <property type="project" value="TreeGrafter"/>
</dbReference>
<evidence type="ECO:0000256" key="6">
    <source>
        <dbReference type="ARBA" id="ARBA00023136"/>
    </source>
</evidence>
<dbReference type="PANTHER" id="PTHR24092:SF218">
    <property type="entry name" value="PHOSPHOLIPID-TRANSPORTING ATPASE"/>
    <property type="match status" value="1"/>
</dbReference>
<evidence type="ECO:0000256" key="2">
    <source>
        <dbReference type="ARBA" id="ARBA00022692"/>
    </source>
</evidence>
<organism evidence="9 10">
    <name type="scientific">Pristionchus fissidentatus</name>
    <dbReference type="NCBI Taxonomy" id="1538716"/>
    <lineage>
        <taxon>Eukaryota</taxon>
        <taxon>Metazoa</taxon>
        <taxon>Ecdysozoa</taxon>
        <taxon>Nematoda</taxon>
        <taxon>Chromadorea</taxon>
        <taxon>Rhabditida</taxon>
        <taxon>Rhabditina</taxon>
        <taxon>Diplogasteromorpha</taxon>
        <taxon>Diplogasteroidea</taxon>
        <taxon>Neodiplogasteridae</taxon>
        <taxon>Pristionchus</taxon>
    </lineage>
</organism>
<evidence type="ECO:0000256" key="5">
    <source>
        <dbReference type="ARBA" id="ARBA00022989"/>
    </source>
</evidence>
<gene>
    <name evidence="9" type="ORF">PFISCL1PPCAC_13284</name>
</gene>
<keyword evidence="6 7" id="KW-0472">Membrane</keyword>
<evidence type="ECO:0000256" key="7">
    <source>
        <dbReference type="SAM" id="Phobius"/>
    </source>
</evidence>
<proteinExistence type="predicted"/>
<dbReference type="GO" id="GO:0016887">
    <property type="term" value="F:ATP hydrolysis activity"/>
    <property type="evidence" value="ECO:0007669"/>
    <property type="project" value="InterPro"/>
</dbReference>
<feature type="domain" description="P-type ATPase C-terminal" evidence="8">
    <location>
        <begin position="167"/>
        <end position="326"/>
    </location>
</feature>
<dbReference type="GO" id="GO:0140326">
    <property type="term" value="F:ATPase-coupled intramembrane lipid transporter activity"/>
    <property type="evidence" value="ECO:0007669"/>
    <property type="project" value="TreeGrafter"/>
</dbReference>
<dbReference type="InterPro" id="IPR001757">
    <property type="entry name" value="P_typ_ATPase"/>
</dbReference>
<feature type="transmembrane region" description="Helical" evidence="7">
    <location>
        <begin position="314"/>
        <end position="339"/>
    </location>
</feature>
<dbReference type="AlphaFoldDB" id="A0AAV5VVI5"/>
<evidence type="ECO:0000256" key="1">
    <source>
        <dbReference type="ARBA" id="ARBA00004141"/>
    </source>
</evidence>
<evidence type="ECO:0000256" key="4">
    <source>
        <dbReference type="ARBA" id="ARBA00022842"/>
    </source>
</evidence>
<dbReference type="GO" id="GO:0005524">
    <property type="term" value="F:ATP binding"/>
    <property type="evidence" value="ECO:0007669"/>
    <property type="project" value="InterPro"/>
</dbReference>
<accession>A0AAV5VVI5</accession>
<comment type="subcellular location">
    <subcellularLocation>
        <location evidence="1">Membrane</location>
        <topology evidence="1">Multi-pass membrane protein</topology>
    </subcellularLocation>
</comment>
<dbReference type="InterPro" id="IPR023214">
    <property type="entry name" value="HAD_sf"/>
</dbReference>
<dbReference type="SUPFAM" id="SSF56784">
    <property type="entry name" value="HAD-like"/>
    <property type="match status" value="1"/>
</dbReference>
<keyword evidence="4" id="KW-0460">Magnesium</keyword>
<keyword evidence="2 7" id="KW-0812">Transmembrane</keyword>
<evidence type="ECO:0000313" key="10">
    <source>
        <dbReference type="Proteomes" id="UP001432322"/>
    </source>
</evidence>
<dbReference type="EMBL" id="BTSY01000004">
    <property type="protein sequence ID" value="GMT21987.1"/>
    <property type="molecule type" value="Genomic_DNA"/>
</dbReference>
<keyword evidence="10" id="KW-1185">Reference proteome</keyword>
<dbReference type="InterPro" id="IPR036412">
    <property type="entry name" value="HAD-like_sf"/>
</dbReference>
<keyword evidence="5 7" id="KW-1133">Transmembrane helix</keyword>
<dbReference type="NCBIfam" id="TIGR01494">
    <property type="entry name" value="ATPase_P-type"/>
    <property type="match status" value="1"/>
</dbReference>
<dbReference type="GO" id="GO:0046872">
    <property type="term" value="F:metal ion binding"/>
    <property type="evidence" value="ECO:0007669"/>
    <property type="project" value="UniProtKB-KW"/>
</dbReference>